<name>A0A4S8Z0F8_AURPU</name>
<dbReference type="SUPFAM" id="SSF69065">
    <property type="entry name" value="RNase III domain-like"/>
    <property type="match status" value="1"/>
</dbReference>
<dbReference type="InterPro" id="IPR036389">
    <property type="entry name" value="RNase_III_sf"/>
</dbReference>
<dbReference type="EMBL" id="QZBT01000276">
    <property type="protein sequence ID" value="THZ72714.1"/>
    <property type="molecule type" value="Genomic_DNA"/>
</dbReference>
<evidence type="ECO:0000313" key="4">
    <source>
        <dbReference type="Proteomes" id="UP000310039"/>
    </source>
</evidence>
<evidence type="ECO:0000259" key="1">
    <source>
        <dbReference type="PROSITE" id="PS50142"/>
    </source>
</evidence>
<dbReference type="PROSITE" id="PS50142">
    <property type="entry name" value="RNASE_3_2"/>
    <property type="match status" value="1"/>
</dbReference>
<dbReference type="GO" id="GO:0006396">
    <property type="term" value="P:RNA processing"/>
    <property type="evidence" value="ECO:0007669"/>
    <property type="project" value="InterPro"/>
</dbReference>
<dbReference type="Proteomes" id="UP000310039">
    <property type="component" value="Unassembled WGS sequence"/>
</dbReference>
<protein>
    <recommendedName>
        <fullName evidence="1">RNase III domain-containing protein</fullName>
    </recommendedName>
</protein>
<comment type="caution">
    <text evidence="2">The sequence shown here is derived from an EMBL/GenBank/DDBJ whole genome shotgun (WGS) entry which is preliminary data.</text>
</comment>
<evidence type="ECO:0000313" key="2">
    <source>
        <dbReference type="EMBL" id="THW57888.1"/>
    </source>
</evidence>
<dbReference type="GO" id="GO:0004525">
    <property type="term" value="F:ribonuclease III activity"/>
    <property type="evidence" value="ECO:0007669"/>
    <property type="project" value="InterPro"/>
</dbReference>
<dbReference type="Proteomes" id="UP000310421">
    <property type="component" value="Unassembled WGS sequence"/>
</dbReference>
<reference evidence="4 5" key="1">
    <citation type="submission" date="2018-10" db="EMBL/GenBank/DDBJ databases">
        <title>Fifty Aureobasidium pullulans genomes reveal a recombining polyextremotolerant generalist.</title>
        <authorList>
            <person name="Gostincar C."/>
            <person name="Turk M."/>
            <person name="Zajc J."/>
            <person name="Gunde-Cimerman N."/>
        </authorList>
    </citation>
    <scope>NUCLEOTIDE SEQUENCE [LARGE SCALE GENOMIC DNA]</scope>
    <source>
        <strain evidence="2 5">EXF-10751</strain>
        <strain evidence="3 4">EXF-3403</strain>
    </source>
</reference>
<dbReference type="EMBL" id="QZAN01000107">
    <property type="protein sequence ID" value="THW57888.1"/>
    <property type="molecule type" value="Genomic_DNA"/>
</dbReference>
<evidence type="ECO:0000313" key="5">
    <source>
        <dbReference type="Proteomes" id="UP000310421"/>
    </source>
</evidence>
<dbReference type="InterPro" id="IPR000999">
    <property type="entry name" value="RNase_III_dom"/>
</dbReference>
<evidence type="ECO:0000313" key="3">
    <source>
        <dbReference type="EMBL" id="THZ72714.1"/>
    </source>
</evidence>
<accession>A0A4S8Z0F8</accession>
<gene>
    <name evidence="3" type="ORF">D6C84_09900</name>
    <name evidence="2" type="ORF">D6D20_07636</name>
</gene>
<organism evidence="2 5">
    <name type="scientific">Aureobasidium pullulans</name>
    <name type="common">Black yeast</name>
    <name type="synonym">Pullularia pullulans</name>
    <dbReference type="NCBI Taxonomy" id="5580"/>
    <lineage>
        <taxon>Eukaryota</taxon>
        <taxon>Fungi</taxon>
        <taxon>Dikarya</taxon>
        <taxon>Ascomycota</taxon>
        <taxon>Pezizomycotina</taxon>
        <taxon>Dothideomycetes</taxon>
        <taxon>Dothideomycetidae</taxon>
        <taxon>Dothideales</taxon>
        <taxon>Saccotheciaceae</taxon>
        <taxon>Aureobasidium</taxon>
    </lineage>
</organism>
<sequence length="171" mass="18573">MIDMLAPQHQGKVTRTEAGLHYKTRKPEKAYIWEALQVAGSGHNMIGGRNVPVGNKRLALLGDAVMPVTMIGHWYNEDGALVNWDNVRKHHLSDGNLANVAIAKGLTAEINCNPRQIVQPSVRMAANLLEALIGAVWLDSDGDMEAIKTVMFALGFGDVVDPADPEPENQA</sequence>
<dbReference type="Gene3D" id="1.10.1520.10">
    <property type="entry name" value="Ribonuclease III domain"/>
    <property type="match status" value="1"/>
</dbReference>
<feature type="domain" description="RNase III" evidence="1">
    <location>
        <begin position="13"/>
        <end position="141"/>
    </location>
</feature>
<proteinExistence type="predicted"/>
<dbReference type="AlphaFoldDB" id="A0A4S8Z0F8"/>